<evidence type="ECO:0000259" key="8">
    <source>
        <dbReference type="PROSITE" id="PS50850"/>
    </source>
</evidence>
<dbReference type="CDD" id="cd06173">
    <property type="entry name" value="MFS_MefA_like"/>
    <property type="match status" value="1"/>
</dbReference>
<evidence type="ECO:0000256" key="7">
    <source>
        <dbReference type="SAM" id="Phobius"/>
    </source>
</evidence>
<dbReference type="GO" id="GO:0022857">
    <property type="term" value="F:transmembrane transporter activity"/>
    <property type="evidence" value="ECO:0007669"/>
    <property type="project" value="InterPro"/>
</dbReference>
<evidence type="ECO:0000313" key="9">
    <source>
        <dbReference type="EMBL" id="RBP06141.1"/>
    </source>
</evidence>
<dbReference type="OrthoDB" id="2156306at2"/>
<reference evidence="9 10" key="1">
    <citation type="submission" date="2018-06" db="EMBL/GenBank/DDBJ databases">
        <title>Freshwater and sediment microbial communities from various areas in North America, analyzing microbe dynamics in response to fracking.</title>
        <authorList>
            <person name="Lamendella R."/>
        </authorList>
    </citation>
    <scope>NUCLEOTIDE SEQUENCE [LARGE SCALE GENOMIC DNA]</scope>
    <source>
        <strain evidence="9 10">97B</strain>
    </source>
</reference>
<evidence type="ECO:0000256" key="5">
    <source>
        <dbReference type="ARBA" id="ARBA00022989"/>
    </source>
</evidence>
<dbReference type="SUPFAM" id="SSF103473">
    <property type="entry name" value="MFS general substrate transporter"/>
    <property type="match status" value="1"/>
</dbReference>
<evidence type="ECO:0000256" key="1">
    <source>
        <dbReference type="ARBA" id="ARBA00004651"/>
    </source>
</evidence>
<comment type="subcellular location">
    <subcellularLocation>
        <location evidence="1">Cell membrane</location>
        <topology evidence="1">Multi-pass membrane protein</topology>
    </subcellularLocation>
</comment>
<dbReference type="Gene3D" id="1.20.1250.20">
    <property type="entry name" value="MFS general substrate transporter like domains"/>
    <property type="match status" value="1"/>
</dbReference>
<sequence length="407" mass="44539">MRKWKYPLLLLTGIGISNVGGWIYLIALNLIVLDEWGSPLAVVILYVLKPVAALLTNGWAGSLIDRVNKRNLMAGLDFFRGVLIAALPFLSSSWWVYAVVLIINMGSAMFYPASMAYITTIIPRGNRQRFNALRGLIGSGAFLIGPGIAGLMFMMGTPTFALYMNALALFLSGVITLFLPKLEDGIPVDTGDTKWEVIKEDWRMVWRFSRRSAYVMVLYVLFSCMLVMTAAIDSLEAAFSKEVLHLSNSTYGFLVSIAGAGFILGSILNTALSHRLNYMHLMGFGSLVVSGGYLIYSFSGGFLIAAIGFAVLSFALAFATTGFETFYQEHIPVEIMGRVASIYGLLEGVLVILSTVLIGVGAELVSIRFVVAAGSVIMLGVTVILYSSSTRNSWEKKLRRHSECYNK</sequence>
<dbReference type="InterPro" id="IPR011701">
    <property type="entry name" value="MFS"/>
</dbReference>
<dbReference type="InterPro" id="IPR036259">
    <property type="entry name" value="MFS_trans_sf"/>
</dbReference>
<comment type="caution">
    <text evidence="9">The sequence shown here is derived from an EMBL/GenBank/DDBJ whole genome shotgun (WGS) entry which is preliminary data.</text>
</comment>
<feature type="transmembrane region" description="Helical" evidence="7">
    <location>
        <begin position="366"/>
        <end position="387"/>
    </location>
</feature>
<evidence type="ECO:0000313" key="10">
    <source>
        <dbReference type="Proteomes" id="UP000252118"/>
    </source>
</evidence>
<feature type="transmembrane region" description="Helical" evidence="7">
    <location>
        <begin position="278"/>
        <end position="296"/>
    </location>
</feature>
<feature type="transmembrane region" description="Helical" evidence="7">
    <location>
        <begin position="96"/>
        <end position="120"/>
    </location>
</feature>
<evidence type="ECO:0000256" key="6">
    <source>
        <dbReference type="ARBA" id="ARBA00023136"/>
    </source>
</evidence>
<evidence type="ECO:0000256" key="3">
    <source>
        <dbReference type="ARBA" id="ARBA00022475"/>
    </source>
</evidence>
<keyword evidence="4 7" id="KW-0812">Transmembrane</keyword>
<evidence type="ECO:0000256" key="4">
    <source>
        <dbReference type="ARBA" id="ARBA00022692"/>
    </source>
</evidence>
<feature type="domain" description="Major facilitator superfamily (MFS) profile" evidence="8">
    <location>
        <begin position="1"/>
        <end position="391"/>
    </location>
</feature>
<dbReference type="Proteomes" id="UP000252118">
    <property type="component" value="Unassembled WGS sequence"/>
</dbReference>
<feature type="transmembrane region" description="Helical" evidence="7">
    <location>
        <begin position="72"/>
        <end position="90"/>
    </location>
</feature>
<dbReference type="AlphaFoldDB" id="A0A366EUQ9"/>
<dbReference type="GO" id="GO:0005886">
    <property type="term" value="C:plasma membrane"/>
    <property type="evidence" value="ECO:0007669"/>
    <property type="project" value="UniProtKB-SubCell"/>
</dbReference>
<feature type="transmembrane region" description="Helical" evidence="7">
    <location>
        <begin position="213"/>
        <end position="232"/>
    </location>
</feature>
<feature type="transmembrane region" description="Helical" evidence="7">
    <location>
        <begin position="302"/>
        <end position="327"/>
    </location>
</feature>
<proteinExistence type="predicted"/>
<dbReference type="EMBL" id="QNRJ01000003">
    <property type="protein sequence ID" value="RBP06141.1"/>
    <property type="molecule type" value="Genomic_DNA"/>
</dbReference>
<gene>
    <name evidence="9" type="ORF">DET59_103273</name>
</gene>
<keyword evidence="3" id="KW-1003">Cell membrane</keyword>
<feature type="transmembrane region" description="Helical" evidence="7">
    <location>
        <begin position="252"/>
        <end position="271"/>
    </location>
</feature>
<organism evidence="9 10">
    <name type="scientific">Rossellomorea aquimaris</name>
    <dbReference type="NCBI Taxonomy" id="189382"/>
    <lineage>
        <taxon>Bacteria</taxon>
        <taxon>Bacillati</taxon>
        <taxon>Bacillota</taxon>
        <taxon>Bacilli</taxon>
        <taxon>Bacillales</taxon>
        <taxon>Bacillaceae</taxon>
        <taxon>Rossellomorea</taxon>
    </lineage>
</organism>
<protein>
    <submittedName>
        <fullName evidence="9">MFS transporter</fullName>
    </submittedName>
</protein>
<dbReference type="RefSeq" id="WP_113968697.1">
    <property type="nucleotide sequence ID" value="NZ_QNRJ01000003.1"/>
</dbReference>
<dbReference type="PANTHER" id="PTHR43266">
    <property type="entry name" value="MACROLIDE-EFFLUX PROTEIN"/>
    <property type="match status" value="1"/>
</dbReference>
<dbReference type="Pfam" id="PF07690">
    <property type="entry name" value="MFS_1"/>
    <property type="match status" value="1"/>
</dbReference>
<dbReference type="InterPro" id="IPR020846">
    <property type="entry name" value="MFS_dom"/>
</dbReference>
<keyword evidence="2" id="KW-0813">Transport</keyword>
<dbReference type="PROSITE" id="PS50850">
    <property type="entry name" value="MFS"/>
    <property type="match status" value="1"/>
</dbReference>
<feature type="transmembrane region" description="Helical" evidence="7">
    <location>
        <begin position="339"/>
        <end position="360"/>
    </location>
</feature>
<keyword evidence="6 7" id="KW-0472">Membrane</keyword>
<feature type="transmembrane region" description="Helical" evidence="7">
    <location>
        <begin position="160"/>
        <end position="179"/>
    </location>
</feature>
<accession>A0A366EUQ9</accession>
<keyword evidence="5 7" id="KW-1133">Transmembrane helix</keyword>
<feature type="transmembrane region" description="Helical" evidence="7">
    <location>
        <begin position="7"/>
        <end position="33"/>
    </location>
</feature>
<evidence type="ECO:0000256" key="2">
    <source>
        <dbReference type="ARBA" id="ARBA00022448"/>
    </source>
</evidence>
<feature type="transmembrane region" description="Helical" evidence="7">
    <location>
        <begin position="39"/>
        <end position="60"/>
    </location>
</feature>
<name>A0A366EUQ9_9BACI</name>
<feature type="transmembrane region" description="Helical" evidence="7">
    <location>
        <begin position="132"/>
        <end position="154"/>
    </location>
</feature>
<dbReference type="PANTHER" id="PTHR43266:SF2">
    <property type="entry name" value="MAJOR FACILITATOR SUPERFAMILY (MFS) PROFILE DOMAIN-CONTAINING PROTEIN"/>
    <property type="match status" value="1"/>
</dbReference>